<evidence type="ECO:0000313" key="2">
    <source>
        <dbReference type="Proteomes" id="UP000499080"/>
    </source>
</evidence>
<organism evidence="1 2">
    <name type="scientific">Araneus ventricosus</name>
    <name type="common">Orbweaver spider</name>
    <name type="synonym">Epeira ventricosa</name>
    <dbReference type="NCBI Taxonomy" id="182803"/>
    <lineage>
        <taxon>Eukaryota</taxon>
        <taxon>Metazoa</taxon>
        <taxon>Ecdysozoa</taxon>
        <taxon>Arthropoda</taxon>
        <taxon>Chelicerata</taxon>
        <taxon>Arachnida</taxon>
        <taxon>Araneae</taxon>
        <taxon>Araneomorphae</taxon>
        <taxon>Entelegynae</taxon>
        <taxon>Araneoidea</taxon>
        <taxon>Araneidae</taxon>
        <taxon>Araneus</taxon>
    </lineage>
</organism>
<reference evidence="1 2" key="1">
    <citation type="journal article" date="2019" name="Sci. Rep.">
        <title>Orb-weaving spider Araneus ventricosus genome elucidates the spidroin gene catalogue.</title>
        <authorList>
            <person name="Kono N."/>
            <person name="Nakamura H."/>
            <person name="Ohtoshi R."/>
            <person name="Moran D.A.P."/>
            <person name="Shinohara A."/>
            <person name="Yoshida Y."/>
            <person name="Fujiwara M."/>
            <person name="Mori M."/>
            <person name="Tomita M."/>
            <person name="Arakawa K."/>
        </authorList>
    </citation>
    <scope>NUCLEOTIDE SEQUENCE [LARGE SCALE GENOMIC DNA]</scope>
</reference>
<name>A0A4Y2BZX4_ARAVE</name>
<comment type="caution">
    <text evidence="1">The sequence shown here is derived from an EMBL/GenBank/DDBJ whole genome shotgun (WGS) entry which is preliminary data.</text>
</comment>
<dbReference type="EMBL" id="BGPR01000133">
    <property type="protein sequence ID" value="GBL97791.1"/>
    <property type="molecule type" value="Genomic_DNA"/>
</dbReference>
<dbReference type="Proteomes" id="UP000499080">
    <property type="component" value="Unassembled WGS sequence"/>
</dbReference>
<accession>A0A4Y2BZX4</accession>
<evidence type="ECO:0008006" key="3">
    <source>
        <dbReference type="Google" id="ProtNLM"/>
    </source>
</evidence>
<dbReference type="AlphaFoldDB" id="A0A4Y2BZX4"/>
<protein>
    <recommendedName>
        <fullName evidence="3">DUF4817 domain-containing protein</fullName>
    </recommendedName>
</protein>
<evidence type="ECO:0000313" key="1">
    <source>
        <dbReference type="EMBL" id="GBL97791.1"/>
    </source>
</evidence>
<sequence length="90" mass="10132">MWAKGKISCKAVSRTFSRRSASYTADHLKSFKTFKGDGCVTSRPRVRRPRIVGRKVQPENVRAYTLAHPQSSAKMISENYGLSKNRNGQS</sequence>
<gene>
    <name evidence="1" type="ORF">AVEN_231953_1</name>
</gene>
<proteinExistence type="predicted"/>
<keyword evidence="2" id="KW-1185">Reference proteome</keyword>